<dbReference type="EMBL" id="JAUSSJ010000014">
    <property type="protein sequence ID" value="MDQ0022146.1"/>
    <property type="molecule type" value="Genomic_DNA"/>
</dbReference>
<sequence>MSQNQTRQLGDSGIAVPLLTFGGNVFGWTVDQTTSF</sequence>
<proteinExistence type="predicted"/>
<organism evidence="1 2">
    <name type="scientific">[Curtobacterium] plantarum</name>
    <dbReference type="NCBI Taxonomy" id="221276"/>
    <lineage>
        <taxon>Bacteria</taxon>
        <taxon>Pseudomonadati</taxon>
        <taxon>Pseudomonadota</taxon>
        <taxon>Gammaproteobacteria</taxon>
        <taxon>Enterobacterales</taxon>
        <taxon>Erwiniaceae</taxon>
        <taxon>Pantoea</taxon>
    </lineage>
</organism>
<keyword evidence="2" id="KW-1185">Reference proteome</keyword>
<gene>
    <name evidence="1" type="ORF">J2X94_004337</name>
</gene>
<evidence type="ECO:0000313" key="1">
    <source>
        <dbReference type="EMBL" id="MDQ0022146.1"/>
    </source>
</evidence>
<comment type="caution">
    <text evidence="1">The sequence shown here is derived from an EMBL/GenBank/DDBJ whole genome shotgun (WGS) entry which is preliminary data.</text>
</comment>
<name>A0ABT9TFR3_9GAMM</name>
<evidence type="ECO:0000313" key="2">
    <source>
        <dbReference type="Proteomes" id="UP001244623"/>
    </source>
</evidence>
<dbReference type="Proteomes" id="UP001244623">
    <property type="component" value="Unassembled WGS sequence"/>
</dbReference>
<accession>A0ABT9TFR3</accession>
<reference evidence="1 2" key="1">
    <citation type="submission" date="2023-07" db="EMBL/GenBank/DDBJ databases">
        <title>Sorghum-associated microbial communities from plants grown in Nebraska, USA.</title>
        <authorList>
            <person name="Schachtman D."/>
        </authorList>
    </citation>
    <scope>NUCLEOTIDE SEQUENCE [LARGE SCALE GENOMIC DNA]</scope>
    <source>
        <strain evidence="1 2">CC49</strain>
    </source>
</reference>
<protein>
    <submittedName>
        <fullName evidence="1">Aryl-alcohol dehydrogenase-like predicted oxidoreductase</fullName>
    </submittedName>
</protein>